<feature type="region of interest" description="Disordered" evidence="1">
    <location>
        <begin position="235"/>
        <end position="270"/>
    </location>
</feature>
<evidence type="ECO:0000313" key="3">
    <source>
        <dbReference type="Proteomes" id="UP000324748"/>
    </source>
</evidence>
<protein>
    <submittedName>
        <fullName evidence="2">Uncharacterized protein</fullName>
    </submittedName>
</protein>
<sequence>MSLSGAETATSIHSIVCTAFRNLADFCSERIITNRNPNQATPSIDHINTQRALLTDMQTRLLPSLIQHLEALLVSQDLFRSVETPQPNLQATLENLSQLKETVTQIKSSFVSIRQAAQVPESEDGRCGCLKRHRLGAIMVKIHYTLRYPLTLVLEDHLAFLERWKDSQEEEKMRIQQSVYRDNAAVFHFVQIITHAFHESELSILQAVWQAASYGLEHSIEYLTDQINANLDRSNEHRAENDRAEVSRQPHLDDRPAQLGPSGDTDGHQHDQQHANYVLASPNSVIDHQQSANVLPSANSAVDHRPRQSTNVLRNRAPQEEISMKPYVVKLAQSVLPLVKLSKLLLNKLCLAPSYQAPFTIEDQMSSTQFNSLRNDTADFFSDLHEMVAILVEVCRDFRASRATIVDVEHQLQRSLLTFDRCMEALRLRLVPCSSADHFQQPSTPLPEAEKHRLNEWFALFIDQVRLAAQNFRVEMGIFERKIMNPSSEY</sequence>
<organism evidence="2 3">
    <name type="scientific">Puccinia graminis f. sp. tritici</name>
    <dbReference type="NCBI Taxonomy" id="56615"/>
    <lineage>
        <taxon>Eukaryota</taxon>
        <taxon>Fungi</taxon>
        <taxon>Dikarya</taxon>
        <taxon>Basidiomycota</taxon>
        <taxon>Pucciniomycotina</taxon>
        <taxon>Pucciniomycetes</taxon>
        <taxon>Pucciniales</taxon>
        <taxon>Pucciniaceae</taxon>
        <taxon>Puccinia</taxon>
    </lineage>
</organism>
<name>A0A5B0LYA6_PUCGR</name>
<keyword evidence="3" id="KW-1185">Reference proteome</keyword>
<feature type="compositionally biased region" description="Basic and acidic residues" evidence="1">
    <location>
        <begin position="235"/>
        <end position="256"/>
    </location>
</feature>
<dbReference type="EMBL" id="VSWC01000183">
    <property type="protein sequence ID" value="KAA1069066.1"/>
    <property type="molecule type" value="Genomic_DNA"/>
</dbReference>
<accession>A0A5B0LYA6</accession>
<evidence type="ECO:0000256" key="1">
    <source>
        <dbReference type="SAM" id="MobiDB-lite"/>
    </source>
</evidence>
<comment type="caution">
    <text evidence="2">The sequence shown here is derived from an EMBL/GenBank/DDBJ whole genome shotgun (WGS) entry which is preliminary data.</text>
</comment>
<proteinExistence type="predicted"/>
<dbReference type="Proteomes" id="UP000324748">
    <property type="component" value="Unassembled WGS sequence"/>
</dbReference>
<evidence type="ECO:0000313" key="2">
    <source>
        <dbReference type="EMBL" id="KAA1069066.1"/>
    </source>
</evidence>
<dbReference type="AlphaFoldDB" id="A0A5B0LYA6"/>
<reference evidence="2 3" key="1">
    <citation type="submission" date="2019-05" db="EMBL/GenBank/DDBJ databases">
        <title>Emergence of the Ug99 lineage of the wheat stem rust pathogen through somatic hybridization.</title>
        <authorList>
            <person name="Li F."/>
            <person name="Upadhyaya N.M."/>
            <person name="Sperschneider J."/>
            <person name="Matny O."/>
            <person name="Nguyen-Phuc H."/>
            <person name="Mago R."/>
            <person name="Raley C."/>
            <person name="Miller M.E."/>
            <person name="Silverstein K.A.T."/>
            <person name="Henningsen E."/>
            <person name="Hirsch C.D."/>
            <person name="Visser B."/>
            <person name="Pretorius Z.A."/>
            <person name="Steffenson B.J."/>
            <person name="Schwessinger B."/>
            <person name="Dodds P.N."/>
            <person name="Figueroa M."/>
        </authorList>
    </citation>
    <scope>NUCLEOTIDE SEQUENCE [LARGE SCALE GENOMIC DNA]</scope>
    <source>
        <strain evidence="2">21-0</strain>
    </source>
</reference>
<gene>
    <name evidence="2" type="ORF">PGT21_010612</name>
</gene>
<dbReference type="OrthoDB" id="10276801at2759"/>
<dbReference type="PANTHER" id="PTHR33069:SF3">
    <property type="entry name" value="DYNEIN HEAVY CHAIN TAIL DOMAIN-CONTAINING PROTEIN"/>
    <property type="match status" value="1"/>
</dbReference>
<dbReference type="PANTHER" id="PTHR33069">
    <property type="entry name" value="CHROMOSOME 7, WHOLE GENOME SHOTGUN SEQUENCE-RELATED"/>
    <property type="match status" value="1"/>
</dbReference>